<evidence type="ECO:0000259" key="1">
    <source>
        <dbReference type="Pfam" id="PF00534"/>
    </source>
</evidence>
<dbReference type="SUPFAM" id="SSF53756">
    <property type="entry name" value="UDP-Glycosyltransferase/glycogen phosphorylase"/>
    <property type="match status" value="1"/>
</dbReference>
<dbReference type="GO" id="GO:1901135">
    <property type="term" value="P:carbohydrate derivative metabolic process"/>
    <property type="evidence" value="ECO:0007669"/>
    <property type="project" value="UniProtKB-ARBA"/>
</dbReference>
<sequence length="366" mass="42689">MKKILIIVEDYTKFGGVEKVTANMSSMFVNNDFPIWGVLSLHKENDISLIDYNKNLNIEVVKRQNVTNFIESKGITDVILQIGSLKEASCIVNKLYGKVAIISILHSTPYAYTKYILEKSTWKDWLSFFKKELLVRFINIFFFKNIIKKSKFFLTVSKKGVKELEDILNNSYKNVDYIYNLIPNVYTSLKKFGEKENIILYGGRLDKNKRVFETVKYLSSLLKKRAAWEYYILGDGDEYEEIQEYITNNSIENIKLIGFKKNIYEYLSKSKICLLYSLYEGLPTILVEAGMYKNVLISYNSTSGVSDIILNNENGFIVNNEKELIEKIELLMDNEDLLNRMAESNYINENFHCDKILDKWKKILDL</sequence>
<dbReference type="PANTHER" id="PTHR12526">
    <property type="entry name" value="GLYCOSYLTRANSFERASE"/>
    <property type="match status" value="1"/>
</dbReference>
<dbReference type="PANTHER" id="PTHR12526:SF630">
    <property type="entry name" value="GLYCOSYLTRANSFERASE"/>
    <property type="match status" value="1"/>
</dbReference>
<organism evidence="2 3">
    <name type="scientific">Mannheimia bovis</name>
    <dbReference type="NCBI Taxonomy" id="2770636"/>
    <lineage>
        <taxon>Bacteria</taxon>
        <taxon>Pseudomonadati</taxon>
        <taxon>Pseudomonadota</taxon>
        <taxon>Gammaproteobacteria</taxon>
        <taxon>Pasteurellales</taxon>
        <taxon>Pasteurellaceae</taxon>
        <taxon>Mannheimia</taxon>
    </lineage>
</organism>
<feature type="domain" description="Glycosyl transferase family 1" evidence="1">
    <location>
        <begin position="192"/>
        <end position="345"/>
    </location>
</feature>
<dbReference type="EMBL" id="CP061280">
    <property type="protein sequence ID" value="QNS15402.1"/>
    <property type="molecule type" value="Genomic_DNA"/>
</dbReference>
<dbReference type="KEGG" id="mbos:ICJ55_01185"/>
<proteinExistence type="predicted"/>
<dbReference type="InterPro" id="IPR001296">
    <property type="entry name" value="Glyco_trans_1"/>
</dbReference>
<evidence type="ECO:0000313" key="2">
    <source>
        <dbReference type="EMBL" id="QNS15402.1"/>
    </source>
</evidence>
<evidence type="ECO:0000313" key="3">
    <source>
        <dbReference type="Proteomes" id="UP000576260"/>
    </source>
</evidence>
<reference evidence="2 3" key="1">
    <citation type="submission" date="2020-09" db="EMBL/GenBank/DDBJ databases">
        <title>Mannheimia bovis sp.nov., isolated from a cow.</title>
        <authorList>
            <person name="Li F."/>
        </authorList>
    </citation>
    <scope>NUCLEOTIDE SEQUENCE [LARGE SCALE GENOMIC DNA]</scope>
    <source>
        <strain evidence="2 3">ZY190616</strain>
    </source>
</reference>
<protein>
    <submittedName>
        <fullName evidence="2">Glycosyltransferase</fullName>
    </submittedName>
</protein>
<accession>A0A7H1C347</accession>
<dbReference type="Pfam" id="PF00534">
    <property type="entry name" value="Glycos_transf_1"/>
    <property type="match status" value="1"/>
</dbReference>
<dbReference type="Gene3D" id="3.40.50.2000">
    <property type="entry name" value="Glycogen Phosphorylase B"/>
    <property type="match status" value="2"/>
</dbReference>
<dbReference type="RefSeq" id="WP_188156979.1">
    <property type="nucleotide sequence ID" value="NZ_CP061280.1"/>
</dbReference>
<name>A0A7H1C347_9PAST</name>
<dbReference type="Proteomes" id="UP000576260">
    <property type="component" value="Chromosome"/>
</dbReference>
<keyword evidence="2" id="KW-0808">Transferase</keyword>
<dbReference type="AlphaFoldDB" id="A0A7H1C347"/>
<keyword evidence="3" id="KW-1185">Reference proteome</keyword>
<gene>
    <name evidence="2" type="ORF">ICJ55_01185</name>
</gene>
<dbReference type="GO" id="GO:0016757">
    <property type="term" value="F:glycosyltransferase activity"/>
    <property type="evidence" value="ECO:0007669"/>
    <property type="project" value="InterPro"/>
</dbReference>